<dbReference type="GO" id="GO:0009002">
    <property type="term" value="F:serine-type D-Ala-D-Ala carboxypeptidase activity"/>
    <property type="evidence" value="ECO:0007669"/>
    <property type="project" value="InterPro"/>
</dbReference>
<dbReference type="GO" id="GO:0006508">
    <property type="term" value="P:proteolysis"/>
    <property type="evidence" value="ECO:0007669"/>
    <property type="project" value="InterPro"/>
</dbReference>
<name>A0AAU8JVS6_9ACTN</name>
<evidence type="ECO:0000259" key="4">
    <source>
        <dbReference type="Pfam" id="PF00768"/>
    </source>
</evidence>
<dbReference type="InterPro" id="IPR012338">
    <property type="entry name" value="Beta-lactam/transpept-like"/>
</dbReference>
<protein>
    <submittedName>
        <fullName evidence="5">Serine hydrolase</fullName>
    </submittedName>
</protein>
<dbReference type="PANTHER" id="PTHR21581">
    <property type="entry name" value="D-ALANYL-D-ALANINE CARBOXYPEPTIDASE"/>
    <property type="match status" value="1"/>
</dbReference>
<dbReference type="InterPro" id="IPR001967">
    <property type="entry name" value="Peptidase_S11_N"/>
</dbReference>
<reference evidence="5" key="1">
    <citation type="submission" date="2024-06" db="EMBL/GenBank/DDBJ databases">
        <title>The genome sequences of Kitasatospora sp. strain HUAS MG31.</title>
        <authorList>
            <person name="Mo P."/>
        </authorList>
    </citation>
    <scope>NUCLEOTIDE SEQUENCE</scope>
    <source>
        <strain evidence="5">HUAS MG31</strain>
    </source>
</reference>
<feature type="chain" id="PRO_5043470821" evidence="3">
    <location>
        <begin position="28"/>
        <end position="431"/>
    </location>
</feature>
<evidence type="ECO:0000256" key="3">
    <source>
        <dbReference type="SAM" id="SignalP"/>
    </source>
</evidence>
<dbReference type="SUPFAM" id="SSF56601">
    <property type="entry name" value="beta-lactamase/transpeptidase-like"/>
    <property type="match status" value="1"/>
</dbReference>
<feature type="domain" description="Peptidase S11 D-alanyl-D-alanine carboxypeptidase A N-terminal" evidence="4">
    <location>
        <begin position="66"/>
        <end position="293"/>
    </location>
</feature>
<dbReference type="Pfam" id="PF00768">
    <property type="entry name" value="Peptidase_S11"/>
    <property type="match status" value="1"/>
</dbReference>
<keyword evidence="2" id="KW-0472">Membrane</keyword>
<accession>A0AAU8JVS6</accession>
<evidence type="ECO:0000313" key="5">
    <source>
        <dbReference type="EMBL" id="XCM79986.1"/>
    </source>
</evidence>
<organism evidence="5">
    <name type="scientific">Kitasatospora camelliae</name>
    <dbReference type="NCBI Taxonomy" id="3156397"/>
    <lineage>
        <taxon>Bacteria</taxon>
        <taxon>Bacillati</taxon>
        <taxon>Actinomycetota</taxon>
        <taxon>Actinomycetes</taxon>
        <taxon>Kitasatosporales</taxon>
        <taxon>Streptomycetaceae</taxon>
        <taxon>Kitasatospora</taxon>
    </lineage>
</organism>
<feature type="transmembrane region" description="Helical" evidence="2">
    <location>
        <begin position="358"/>
        <end position="378"/>
    </location>
</feature>
<dbReference type="Gene3D" id="3.40.710.10">
    <property type="entry name" value="DD-peptidase/beta-lactamase superfamily"/>
    <property type="match status" value="1"/>
</dbReference>
<dbReference type="EMBL" id="CP159872">
    <property type="protein sequence ID" value="XCM79986.1"/>
    <property type="molecule type" value="Genomic_DNA"/>
</dbReference>
<keyword evidence="2" id="KW-0812">Transmembrane</keyword>
<dbReference type="RefSeq" id="WP_354640947.1">
    <property type="nucleotide sequence ID" value="NZ_CP159872.1"/>
</dbReference>
<evidence type="ECO:0000256" key="2">
    <source>
        <dbReference type="SAM" id="Phobius"/>
    </source>
</evidence>
<dbReference type="KEGG" id="kcm:ABWK59_14210"/>
<dbReference type="AlphaFoldDB" id="A0AAU8JVS6"/>
<dbReference type="PANTHER" id="PTHR21581:SF33">
    <property type="entry name" value="D-ALANYL-D-ALANINE CARBOXYPEPTIDASE DACB"/>
    <property type="match status" value="1"/>
</dbReference>
<keyword evidence="3" id="KW-0732">Signal</keyword>
<feature type="signal peptide" evidence="3">
    <location>
        <begin position="1"/>
        <end position="27"/>
    </location>
</feature>
<keyword evidence="5" id="KW-0378">Hydrolase</keyword>
<feature type="region of interest" description="Disordered" evidence="1">
    <location>
        <begin position="410"/>
        <end position="431"/>
    </location>
</feature>
<evidence type="ECO:0000256" key="1">
    <source>
        <dbReference type="SAM" id="MobiDB-lite"/>
    </source>
</evidence>
<keyword evidence="2" id="KW-1133">Transmembrane helix</keyword>
<proteinExistence type="predicted"/>
<sequence>MQIIRRIVYGPIPVAVTLLLGSAPAVAAAPSDAPPPQTAPVVGGERLARPGVQVAPTSGAPALPEGITGQSWVVADAGTGEVLASYNAHQPLPPASTLKMLFADTVLPKFDRSQLHTVTPEELAGLGAGSSLVGVKENLEYRVEDLWRGVFLSSGNDAVRVLAHMNGGVARTVADMQARADALHATDTHVVSPDGYDEAGQVSSAYDLTLFARAGLRNPDFRSYCSTRTAQFPGAVDKTTGQRGSFGIANTDKLLGKYPGLIGVKNGYTTNAGATFTGAAERDGRTLLVTVMHPATSPKVYDETAALLDWGFAAAGKVEPVGKLVEEEGTQATGGPAAGGGAQAAPAAKAAAGSGGEAAWWLAGALCALAAAGAGLRVRALRLRRRSRAVLPTPEELAAAAAATGVRHAGATAVGRRMPQGSTAIGRRAPK</sequence>
<gene>
    <name evidence="5" type="ORF">ABWK59_14210</name>
</gene>